<dbReference type="OrthoDB" id="2388244at2759"/>
<dbReference type="EMBL" id="CAJVPY010039550">
    <property type="protein sequence ID" value="CAG8804950.1"/>
    <property type="molecule type" value="Genomic_DNA"/>
</dbReference>
<proteinExistence type="predicted"/>
<sequence length="60" mass="6804">NPIRIPAGTILRDTISNSNVPRVTLNGAESFLISWTASYILQYQGQEVLNLENQKRQSMR</sequence>
<gene>
    <name evidence="1" type="ORF">DERYTH_LOCUS24199</name>
</gene>
<evidence type="ECO:0000313" key="1">
    <source>
        <dbReference type="EMBL" id="CAG8804950.1"/>
    </source>
</evidence>
<feature type="non-terminal residue" evidence="1">
    <location>
        <position position="60"/>
    </location>
</feature>
<dbReference type="Proteomes" id="UP000789405">
    <property type="component" value="Unassembled WGS sequence"/>
</dbReference>
<keyword evidence="2" id="KW-1185">Reference proteome</keyword>
<name>A0A9N9JZK0_9GLOM</name>
<dbReference type="AlphaFoldDB" id="A0A9N9JZK0"/>
<protein>
    <submittedName>
        <fullName evidence="1">1122_t:CDS:1</fullName>
    </submittedName>
</protein>
<reference evidence="1" key="1">
    <citation type="submission" date="2021-06" db="EMBL/GenBank/DDBJ databases">
        <authorList>
            <person name="Kallberg Y."/>
            <person name="Tangrot J."/>
            <person name="Rosling A."/>
        </authorList>
    </citation>
    <scope>NUCLEOTIDE SEQUENCE</scope>
    <source>
        <strain evidence="1">MA453B</strain>
    </source>
</reference>
<comment type="caution">
    <text evidence="1">The sequence shown here is derived from an EMBL/GenBank/DDBJ whole genome shotgun (WGS) entry which is preliminary data.</text>
</comment>
<feature type="non-terminal residue" evidence="1">
    <location>
        <position position="1"/>
    </location>
</feature>
<accession>A0A9N9JZK0</accession>
<evidence type="ECO:0000313" key="2">
    <source>
        <dbReference type="Proteomes" id="UP000789405"/>
    </source>
</evidence>
<organism evidence="1 2">
    <name type="scientific">Dentiscutata erythropus</name>
    <dbReference type="NCBI Taxonomy" id="1348616"/>
    <lineage>
        <taxon>Eukaryota</taxon>
        <taxon>Fungi</taxon>
        <taxon>Fungi incertae sedis</taxon>
        <taxon>Mucoromycota</taxon>
        <taxon>Glomeromycotina</taxon>
        <taxon>Glomeromycetes</taxon>
        <taxon>Diversisporales</taxon>
        <taxon>Gigasporaceae</taxon>
        <taxon>Dentiscutata</taxon>
    </lineage>
</organism>